<proteinExistence type="predicted"/>
<accession>A0A8S5SR75</accession>
<evidence type="ECO:0000313" key="1">
    <source>
        <dbReference type="EMBL" id="DAF53199.1"/>
    </source>
</evidence>
<organism evidence="1">
    <name type="scientific">Siphoviridae sp. ctTaQ5</name>
    <dbReference type="NCBI Taxonomy" id="2827877"/>
    <lineage>
        <taxon>Viruses</taxon>
        <taxon>Duplodnaviria</taxon>
        <taxon>Heunggongvirae</taxon>
        <taxon>Uroviricota</taxon>
        <taxon>Caudoviricetes</taxon>
    </lineage>
</organism>
<protein>
    <submittedName>
        <fullName evidence="1">Uncharacterized protein</fullName>
    </submittedName>
</protein>
<sequence>MSLSPPTHSQTSGVAVLNAWKTTRQSQSIFDSRKQDVSNESRNCYPSRWTCWTGYQQARPHHSDRRWYRWLYRHHGSRL</sequence>
<name>A0A8S5SR75_9CAUD</name>
<dbReference type="EMBL" id="BK032648">
    <property type="protein sequence ID" value="DAF53199.1"/>
    <property type="molecule type" value="Genomic_DNA"/>
</dbReference>
<reference evidence="1" key="1">
    <citation type="journal article" date="2021" name="Proc. Natl. Acad. Sci. U.S.A.">
        <title>A Catalog of Tens of Thousands of Viruses from Human Metagenomes Reveals Hidden Associations with Chronic Diseases.</title>
        <authorList>
            <person name="Tisza M.J."/>
            <person name="Buck C.B."/>
        </authorList>
    </citation>
    <scope>NUCLEOTIDE SEQUENCE</scope>
    <source>
        <strain evidence="1">CtTaQ5</strain>
    </source>
</reference>